<evidence type="ECO:0000256" key="1">
    <source>
        <dbReference type="SAM" id="SignalP"/>
    </source>
</evidence>
<reference evidence="2" key="1">
    <citation type="journal article" date="2014" name="Int. J. Syst. Evol. Microbiol.">
        <title>Complete genome sequence of Corynebacterium casei LMG S-19264T (=DSM 44701T), isolated from a smear-ripened cheese.</title>
        <authorList>
            <consortium name="US DOE Joint Genome Institute (JGI-PGF)"/>
            <person name="Walter F."/>
            <person name="Albersmeier A."/>
            <person name="Kalinowski J."/>
            <person name="Ruckert C."/>
        </authorList>
    </citation>
    <scope>NUCLEOTIDE SEQUENCE</scope>
    <source>
        <strain evidence="2">JCM 17251</strain>
    </source>
</reference>
<proteinExistence type="predicted"/>
<sequence>MMKMRVVLLCFLFILAGCGAANEVTNEGLEGYEVKQTFDETIEDRFVLRLVSGKEEYEAGEEVELYGEIIYIGEGEVEIAHASSAVLFEIKEQVRDYELPFAVQDIHIETKLAAGEPYREKYVKQGVFSFEDDGEQYAGFIEDFKKRRDFPPGYYTVTATTAFSDGTIQRELEAKVDFKVWAEEEE</sequence>
<comment type="caution">
    <text evidence="2">The sequence shown here is derived from an EMBL/GenBank/DDBJ whole genome shotgun (WGS) entry which is preliminary data.</text>
</comment>
<reference evidence="2" key="2">
    <citation type="submission" date="2020-09" db="EMBL/GenBank/DDBJ databases">
        <authorList>
            <person name="Sun Q."/>
            <person name="Ohkuma M."/>
        </authorList>
    </citation>
    <scope>NUCLEOTIDE SEQUENCE</scope>
    <source>
        <strain evidence="2">JCM 17251</strain>
    </source>
</reference>
<dbReference type="AlphaFoldDB" id="A0A918D0R9"/>
<accession>A0A918D0R9</accession>
<feature type="signal peptide" evidence="1">
    <location>
        <begin position="1"/>
        <end position="20"/>
    </location>
</feature>
<dbReference type="EMBL" id="BMOS01000008">
    <property type="protein sequence ID" value="GGN56085.1"/>
    <property type="molecule type" value="Genomic_DNA"/>
</dbReference>
<dbReference type="RefSeq" id="WP_188856702.1">
    <property type="nucleotide sequence ID" value="NZ_BMOS01000008.1"/>
</dbReference>
<keyword evidence="1" id="KW-0732">Signal</keyword>
<gene>
    <name evidence="2" type="ORF">GCM10007971_15520</name>
</gene>
<protein>
    <submittedName>
        <fullName evidence="2">Uncharacterized protein</fullName>
    </submittedName>
</protein>
<dbReference type="PROSITE" id="PS51257">
    <property type="entry name" value="PROKAR_LIPOPROTEIN"/>
    <property type="match status" value="1"/>
</dbReference>
<organism evidence="2 3">
    <name type="scientific">Oceanobacillus indicireducens</name>
    <dbReference type="NCBI Taxonomy" id="1004261"/>
    <lineage>
        <taxon>Bacteria</taxon>
        <taxon>Bacillati</taxon>
        <taxon>Bacillota</taxon>
        <taxon>Bacilli</taxon>
        <taxon>Bacillales</taxon>
        <taxon>Bacillaceae</taxon>
        <taxon>Oceanobacillus</taxon>
    </lineage>
</organism>
<name>A0A918D0R9_9BACI</name>
<evidence type="ECO:0000313" key="2">
    <source>
        <dbReference type="EMBL" id="GGN56085.1"/>
    </source>
</evidence>
<keyword evidence="3" id="KW-1185">Reference proteome</keyword>
<feature type="chain" id="PRO_5039412221" evidence="1">
    <location>
        <begin position="21"/>
        <end position="186"/>
    </location>
</feature>
<dbReference type="Proteomes" id="UP000624041">
    <property type="component" value="Unassembled WGS sequence"/>
</dbReference>
<evidence type="ECO:0000313" key="3">
    <source>
        <dbReference type="Proteomes" id="UP000624041"/>
    </source>
</evidence>